<dbReference type="PROSITE" id="PS00041">
    <property type="entry name" value="HTH_ARAC_FAMILY_1"/>
    <property type="match status" value="1"/>
</dbReference>
<comment type="caution">
    <text evidence="5">The sequence shown here is derived from an EMBL/GenBank/DDBJ whole genome shotgun (WGS) entry which is preliminary data.</text>
</comment>
<reference evidence="5" key="1">
    <citation type="submission" date="2024-03" db="EMBL/GenBank/DDBJ databases">
        <title>Human intestinal bacterial collection.</title>
        <authorList>
            <person name="Pauvert C."/>
            <person name="Hitch T.C.A."/>
            <person name="Clavel T."/>
        </authorList>
    </citation>
    <scope>NUCLEOTIDE SEQUENCE [LARGE SCALE GENOMIC DNA]</scope>
    <source>
        <strain evidence="5">CLA-AA-H89B</strain>
    </source>
</reference>
<proteinExistence type="predicted"/>
<dbReference type="Proteomes" id="UP001546774">
    <property type="component" value="Unassembled WGS sequence"/>
</dbReference>
<dbReference type="PANTHER" id="PTHR43280">
    <property type="entry name" value="ARAC-FAMILY TRANSCRIPTIONAL REGULATOR"/>
    <property type="match status" value="1"/>
</dbReference>
<dbReference type="EMBL" id="JBBMFS010000009">
    <property type="protein sequence ID" value="MEQ2555450.1"/>
    <property type="molecule type" value="Genomic_DNA"/>
</dbReference>
<evidence type="ECO:0000313" key="5">
    <source>
        <dbReference type="EMBL" id="MEQ2555450.1"/>
    </source>
</evidence>
<evidence type="ECO:0000256" key="1">
    <source>
        <dbReference type="ARBA" id="ARBA00023015"/>
    </source>
</evidence>
<dbReference type="InterPro" id="IPR009057">
    <property type="entry name" value="Homeodomain-like_sf"/>
</dbReference>
<dbReference type="InterPro" id="IPR020449">
    <property type="entry name" value="Tscrpt_reg_AraC-type_HTH"/>
</dbReference>
<dbReference type="SMART" id="SM00342">
    <property type="entry name" value="HTH_ARAC"/>
    <property type="match status" value="1"/>
</dbReference>
<dbReference type="PANTHER" id="PTHR43280:SF2">
    <property type="entry name" value="HTH-TYPE TRANSCRIPTIONAL REGULATOR EXSA"/>
    <property type="match status" value="1"/>
</dbReference>
<feature type="domain" description="HTH araC/xylS-type" evidence="4">
    <location>
        <begin position="303"/>
        <end position="401"/>
    </location>
</feature>
<keyword evidence="2" id="KW-0238">DNA-binding</keyword>
<dbReference type="Pfam" id="PF12833">
    <property type="entry name" value="HTH_18"/>
    <property type="match status" value="1"/>
</dbReference>
<evidence type="ECO:0000256" key="2">
    <source>
        <dbReference type="ARBA" id="ARBA00023125"/>
    </source>
</evidence>
<keyword evidence="1" id="KW-0805">Transcription regulation</keyword>
<evidence type="ECO:0000256" key="3">
    <source>
        <dbReference type="ARBA" id="ARBA00023163"/>
    </source>
</evidence>
<name>A0ABV1H6X3_9FIRM</name>
<dbReference type="SUPFAM" id="SSF46689">
    <property type="entry name" value="Homeodomain-like"/>
    <property type="match status" value="2"/>
</dbReference>
<dbReference type="PROSITE" id="PS01124">
    <property type="entry name" value="HTH_ARAC_FAMILY_2"/>
    <property type="match status" value="1"/>
</dbReference>
<keyword evidence="3" id="KW-0804">Transcription</keyword>
<sequence length="406" mass="47678">MNYKIYLDYTMDILSHLKISCHIIDSPFIWNEQYDGGLRKTIWNDAAHRSQMNDFNRFVSTYSKDNTILIIHDSFCCEYIYLKLPDSDKIFIAGPFSFEKFTNQRITELCTYNSIPARFNEFMQLYYAALPVFTDERCIESIINTLCSKLWTHFTIEKKRVLTKNNEQYMYNDKTPEPTRQSIEMLEMRYKEETLLMESIAHGDYKSIENMRHLNASDIKPRLTDTIRDRKNFMIILNTICRKAAQSAYVHPVHLDEISRKFAIKIEACTSIAQLEALENDITRRYCMLVQSYSLRTYSKPVQNIINYISFNLTADLSLTAISTEFSLNSSYLSTLFKKETGTTLTNYVNGKRMDHAIYLLNTTMLPIQDIAVQCGINDVNYFTKLFKKTKNKTPTQYRELIQKKH</sequence>
<dbReference type="Gene3D" id="1.10.10.60">
    <property type="entry name" value="Homeodomain-like"/>
    <property type="match status" value="2"/>
</dbReference>
<protein>
    <submittedName>
        <fullName evidence="5">Helix-turn-helix domain-containing protein</fullName>
    </submittedName>
</protein>
<organism evidence="5 6">
    <name type="scientific">Lachnospira intestinalis</name>
    <dbReference type="NCBI Taxonomy" id="3133158"/>
    <lineage>
        <taxon>Bacteria</taxon>
        <taxon>Bacillati</taxon>
        <taxon>Bacillota</taxon>
        <taxon>Clostridia</taxon>
        <taxon>Lachnospirales</taxon>
        <taxon>Lachnospiraceae</taxon>
        <taxon>Lachnospira</taxon>
    </lineage>
</organism>
<evidence type="ECO:0000313" key="6">
    <source>
        <dbReference type="Proteomes" id="UP001546774"/>
    </source>
</evidence>
<dbReference type="InterPro" id="IPR018062">
    <property type="entry name" value="HTH_AraC-typ_CS"/>
</dbReference>
<dbReference type="InterPro" id="IPR018060">
    <property type="entry name" value="HTH_AraC"/>
</dbReference>
<keyword evidence="6" id="KW-1185">Reference proteome</keyword>
<gene>
    <name evidence="5" type="ORF">WMO37_10615</name>
</gene>
<dbReference type="PRINTS" id="PR00032">
    <property type="entry name" value="HTHARAC"/>
</dbReference>
<accession>A0ABV1H6X3</accession>
<evidence type="ECO:0000259" key="4">
    <source>
        <dbReference type="PROSITE" id="PS01124"/>
    </source>
</evidence>